<evidence type="ECO:0000313" key="2">
    <source>
        <dbReference type="Proteomes" id="UP000035722"/>
    </source>
</evidence>
<accession>A0A024GXK9</accession>
<gene>
    <name evidence="1" type="ORF">ARTSIC4J27_163</name>
</gene>
<organism evidence="1 2">
    <name type="scientific">Pseudarthrobacter siccitolerans</name>
    <dbReference type="NCBI Taxonomy" id="861266"/>
    <lineage>
        <taxon>Bacteria</taxon>
        <taxon>Bacillati</taxon>
        <taxon>Actinomycetota</taxon>
        <taxon>Actinomycetes</taxon>
        <taxon>Micrococcales</taxon>
        <taxon>Micrococcaceae</taxon>
        <taxon>Pseudarthrobacter</taxon>
    </lineage>
</organism>
<sequence>MVITAKYARAFVTVSCWHGPFLDAGHRARGRCENRIKTLKNIGLDRPRSA</sequence>
<dbReference type="AlphaFoldDB" id="A0A024GXK9"/>
<comment type="caution">
    <text evidence="1">The sequence shown here is derived from an EMBL/GenBank/DDBJ whole genome shotgun (WGS) entry which is preliminary data.</text>
</comment>
<dbReference type="Proteomes" id="UP000035722">
    <property type="component" value="Unassembled WGS sequence"/>
</dbReference>
<reference evidence="2" key="1">
    <citation type="journal article" date="2014" name="Genome Announc.">
        <title>Genome Sequence of Arthrobacter siccitolerans 4J27, a Xeroprotectant-Producing Desiccation-Tolerant Microorganism.</title>
        <authorList>
            <person name="Manzanera M."/>
            <person name="Santa-Cruz-Calvo L."/>
            <person name="Vilchez J.I."/>
            <person name="Garcia-Fontana C."/>
            <person name="Silva-Castro G.A."/>
            <person name="Calvo C."/>
            <person name="Gonzalez-Lopez J."/>
        </authorList>
    </citation>
    <scope>NUCLEOTIDE SEQUENCE [LARGE SCALE GENOMIC DNA]</scope>
    <source>
        <strain evidence="2">4J27</strain>
    </source>
</reference>
<keyword evidence="2" id="KW-1185">Reference proteome</keyword>
<evidence type="ECO:0000313" key="1">
    <source>
        <dbReference type="EMBL" id="CCQ44239.1"/>
    </source>
</evidence>
<protein>
    <recommendedName>
        <fullName evidence="3">Transposase</fullName>
    </recommendedName>
</protein>
<evidence type="ECO:0008006" key="3">
    <source>
        <dbReference type="Google" id="ProtNLM"/>
    </source>
</evidence>
<dbReference type="EMBL" id="CAQI01000025">
    <property type="protein sequence ID" value="CCQ44239.1"/>
    <property type="molecule type" value="Genomic_DNA"/>
</dbReference>
<proteinExistence type="predicted"/>
<name>A0A024GXK9_9MICC</name>